<evidence type="ECO:0000313" key="2">
    <source>
        <dbReference type="Proteomes" id="UP000238220"/>
    </source>
</evidence>
<organism evidence="1 2">
    <name type="scientific">Solimonas fluminis</name>
    <dbReference type="NCBI Taxonomy" id="2086571"/>
    <lineage>
        <taxon>Bacteria</taxon>
        <taxon>Pseudomonadati</taxon>
        <taxon>Pseudomonadota</taxon>
        <taxon>Gammaproteobacteria</taxon>
        <taxon>Nevskiales</taxon>
        <taxon>Nevskiaceae</taxon>
        <taxon>Solimonas</taxon>
    </lineage>
</organism>
<accession>A0A2S5TKT5</accession>
<gene>
    <name evidence="1" type="ORF">C3942_01485</name>
</gene>
<reference evidence="1 2" key="1">
    <citation type="submission" date="2018-02" db="EMBL/GenBank/DDBJ databases">
        <title>Genome sequencing of Solimonas sp. HR-BB.</title>
        <authorList>
            <person name="Lee Y."/>
            <person name="Jeon C.O."/>
        </authorList>
    </citation>
    <scope>NUCLEOTIDE SEQUENCE [LARGE SCALE GENOMIC DNA]</scope>
    <source>
        <strain evidence="1 2">HR-BB</strain>
    </source>
</reference>
<sequence length="280" mass="32653">MGKMEHKDGGTAIPVRRMDFVFDESIPTWWFDGDVVKTLVMAAQSCTFPEGERFFIRAVRAWQDGVKDPLLRQQIRGFIGQEAHHGNEHTALNAFMQGRGLPTGKVEAFVKRGLGLRDRMLSPERRLAMTCALEHFTAMLAEMLLEHPEFLKGMDERVFALWLWHAVEESEHKAVAFDVFKDQVDSEWIRRSQMVVTTLEFSLFSMLHFIRLYRASGEKLGTRGVLRRLAYFRPWLRRLRPRYLAYYRRDFHPDEVDSRALREAALKRLAQLLDRPTLAA</sequence>
<name>A0A2S5TKT5_9GAMM</name>
<dbReference type="GO" id="GO:0016787">
    <property type="term" value="F:hydrolase activity"/>
    <property type="evidence" value="ECO:0007669"/>
    <property type="project" value="UniProtKB-KW"/>
</dbReference>
<dbReference type="Proteomes" id="UP000238220">
    <property type="component" value="Unassembled WGS sequence"/>
</dbReference>
<keyword evidence="2" id="KW-1185">Reference proteome</keyword>
<dbReference type="OrthoDB" id="5727566at2"/>
<comment type="caution">
    <text evidence="1">The sequence shown here is derived from an EMBL/GenBank/DDBJ whole genome shotgun (WGS) entry which is preliminary data.</text>
</comment>
<dbReference type="PANTHER" id="PTHR39456:SF1">
    <property type="entry name" value="METAL-DEPENDENT HYDROLASE"/>
    <property type="match status" value="1"/>
</dbReference>
<keyword evidence="1" id="KW-0378">Hydrolase</keyword>
<dbReference type="EMBL" id="PSNW01000001">
    <property type="protein sequence ID" value="PPE75593.1"/>
    <property type="molecule type" value="Genomic_DNA"/>
</dbReference>
<dbReference type="InterPro" id="IPR016516">
    <property type="entry name" value="UCP07580"/>
</dbReference>
<dbReference type="RefSeq" id="WP_104228559.1">
    <property type="nucleotide sequence ID" value="NZ_PSNW01000001.1"/>
</dbReference>
<proteinExistence type="predicted"/>
<dbReference type="PANTHER" id="PTHR39456">
    <property type="entry name" value="METAL-DEPENDENT HYDROLASE"/>
    <property type="match status" value="1"/>
</dbReference>
<dbReference type="Pfam" id="PF10118">
    <property type="entry name" value="Metal_hydrol"/>
    <property type="match status" value="1"/>
</dbReference>
<evidence type="ECO:0000313" key="1">
    <source>
        <dbReference type="EMBL" id="PPE75593.1"/>
    </source>
</evidence>
<protein>
    <submittedName>
        <fullName evidence="1">Metal-dependent hydrolase</fullName>
    </submittedName>
</protein>
<dbReference type="AlphaFoldDB" id="A0A2S5TKT5"/>
<dbReference type="PIRSF" id="PIRSF007580">
    <property type="entry name" value="UCP07580"/>
    <property type="match status" value="1"/>
</dbReference>